<protein>
    <submittedName>
        <fullName evidence="2">IS200/IS605 family transposase</fullName>
    </submittedName>
</protein>
<gene>
    <name evidence="2" type="primary">tnpA</name>
    <name evidence="2" type="ORF">NPX36_11165</name>
</gene>
<name>A0ABY5NQN6_9FLAO</name>
<dbReference type="NCBIfam" id="NF033573">
    <property type="entry name" value="transpos_IS200"/>
    <property type="match status" value="1"/>
</dbReference>
<keyword evidence="3" id="KW-1185">Reference proteome</keyword>
<dbReference type="SMART" id="SM01321">
    <property type="entry name" value="Y1_Tnp"/>
    <property type="match status" value="1"/>
</dbReference>
<evidence type="ECO:0000313" key="2">
    <source>
        <dbReference type="EMBL" id="UUV20874.1"/>
    </source>
</evidence>
<feature type="domain" description="Transposase IS200-like" evidence="1">
    <location>
        <begin position="5"/>
        <end position="119"/>
    </location>
</feature>
<proteinExistence type="predicted"/>
<dbReference type="PANTHER" id="PTHR33360">
    <property type="entry name" value="TRANSPOSASE FOR INSERTION SEQUENCE ELEMENT IS200"/>
    <property type="match status" value="1"/>
</dbReference>
<evidence type="ECO:0000259" key="1">
    <source>
        <dbReference type="SMART" id="SM01321"/>
    </source>
</evidence>
<dbReference type="InterPro" id="IPR002686">
    <property type="entry name" value="Transposase_17"/>
</dbReference>
<accession>A0ABY5NQN6</accession>
<dbReference type="SUPFAM" id="SSF143422">
    <property type="entry name" value="Transposase IS200-like"/>
    <property type="match status" value="1"/>
</dbReference>
<dbReference type="EMBL" id="CP102382">
    <property type="protein sequence ID" value="UUV20874.1"/>
    <property type="molecule type" value="Genomic_DNA"/>
</dbReference>
<dbReference type="Gene3D" id="3.30.70.1290">
    <property type="entry name" value="Transposase IS200-like"/>
    <property type="match status" value="1"/>
</dbReference>
<dbReference type="Pfam" id="PF01797">
    <property type="entry name" value="Y1_Tnp"/>
    <property type="match status" value="1"/>
</dbReference>
<dbReference type="InterPro" id="IPR036515">
    <property type="entry name" value="Transposase_17_sf"/>
</dbReference>
<evidence type="ECO:0000313" key="3">
    <source>
        <dbReference type="Proteomes" id="UP001317001"/>
    </source>
</evidence>
<reference evidence="2 3" key="1">
    <citation type="submission" date="2022-08" db="EMBL/GenBank/DDBJ databases">
        <title>Myroides zhujiangensis sp. nov., a novel bacterium isolated from sediment in the Pearl River Estuary.</title>
        <authorList>
            <person name="Cui L."/>
        </authorList>
    </citation>
    <scope>NUCLEOTIDE SEQUENCE [LARGE SCALE GENOMIC DNA]</scope>
    <source>
        <strain evidence="2 3">SCSIO 72103</strain>
    </source>
</reference>
<organism evidence="2 3">
    <name type="scientific">Paenimyroides aestuarii</name>
    <dbReference type="NCBI Taxonomy" id="2968490"/>
    <lineage>
        <taxon>Bacteria</taxon>
        <taxon>Pseudomonadati</taxon>
        <taxon>Bacteroidota</taxon>
        <taxon>Flavobacteriia</taxon>
        <taxon>Flavobacteriales</taxon>
        <taxon>Flavobacteriaceae</taxon>
        <taxon>Paenimyroides</taxon>
    </lineage>
</organism>
<dbReference type="Proteomes" id="UP001317001">
    <property type="component" value="Chromosome"/>
</dbReference>
<sequence length="163" mass="19111">MSQSLSKMYVHIIFHTKHNQSLIRPEIENELYAYIGGIIKKNGSIPIKINGTENHIHILTTMSKNIALAKFVEEIKRNSSRWIKTKGEAYHQFAWQGGYAGYSVSQSVVERVKKYIENQKEHHKTQTFQEEYIQFLKEYNVDFDENYLWTEYIAPSGHNNQLA</sequence>
<dbReference type="PANTHER" id="PTHR33360:SF2">
    <property type="entry name" value="TRANSPOSASE FOR INSERTION SEQUENCE ELEMENT IS200"/>
    <property type="match status" value="1"/>
</dbReference>
<dbReference type="RefSeq" id="WP_257498788.1">
    <property type="nucleotide sequence ID" value="NZ_CP102382.1"/>
</dbReference>